<dbReference type="STRING" id="1166018.FAES_2694"/>
<name>I0K9A0_9BACT</name>
<accession>I0K9A0</accession>
<dbReference type="RefSeq" id="WP_015331802.1">
    <property type="nucleotide sequence ID" value="NC_020054.1"/>
</dbReference>
<evidence type="ECO:0000259" key="8">
    <source>
        <dbReference type="Pfam" id="PF14322"/>
    </source>
</evidence>
<keyword evidence="10" id="KW-1185">Reference proteome</keyword>
<dbReference type="InterPro" id="IPR012944">
    <property type="entry name" value="SusD_RagB_dom"/>
</dbReference>
<feature type="signal peptide" evidence="6">
    <location>
        <begin position="1"/>
        <end position="22"/>
    </location>
</feature>
<dbReference type="AlphaFoldDB" id="I0K9A0"/>
<dbReference type="InterPro" id="IPR011990">
    <property type="entry name" value="TPR-like_helical_dom_sf"/>
</dbReference>
<evidence type="ECO:0000313" key="10">
    <source>
        <dbReference type="Proteomes" id="UP000011058"/>
    </source>
</evidence>
<evidence type="ECO:0000313" key="9">
    <source>
        <dbReference type="EMBL" id="CCH00703.1"/>
    </source>
</evidence>
<evidence type="ECO:0000259" key="7">
    <source>
        <dbReference type="Pfam" id="PF07980"/>
    </source>
</evidence>
<evidence type="ECO:0000256" key="6">
    <source>
        <dbReference type="SAM" id="SignalP"/>
    </source>
</evidence>
<dbReference type="HOGENOM" id="CLU_015553_1_3_10"/>
<dbReference type="Gene3D" id="1.25.40.390">
    <property type="match status" value="1"/>
</dbReference>
<protein>
    <submittedName>
        <fullName evidence="9">RagB/SusD domain protein</fullName>
    </submittedName>
</protein>
<dbReference type="GO" id="GO:0009279">
    <property type="term" value="C:cell outer membrane"/>
    <property type="evidence" value="ECO:0007669"/>
    <property type="project" value="UniProtKB-SubCell"/>
</dbReference>
<evidence type="ECO:0000256" key="5">
    <source>
        <dbReference type="ARBA" id="ARBA00023237"/>
    </source>
</evidence>
<evidence type="ECO:0000256" key="2">
    <source>
        <dbReference type="ARBA" id="ARBA00006275"/>
    </source>
</evidence>
<feature type="chain" id="PRO_5003631201" evidence="6">
    <location>
        <begin position="23"/>
        <end position="492"/>
    </location>
</feature>
<dbReference type="SUPFAM" id="SSF48452">
    <property type="entry name" value="TPR-like"/>
    <property type="match status" value="1"/>
</dbReference>
<dbReference type="OrthoDB" id="9792139at2"/>
<dbReference type="InterPro" id="IPR033985">
    <property type="entry name" value="SusD-like_N"/>
</dbReference>
<gene>
    <name evidence="9" type="ORF">FAES_2694</name>
</gene>
<dbReference type="KEGG" id="fae:FAES_2694"/>
<evidence type="ECO:0000256" key="1">
    <source>
        <dbReference type="ARBA" id="ARBA00004442"/>
    </source>
</evidence>
<evidence type="ECO:0000256" key="3">
    <source>
        <dbReference type="ARBA" id="ARBA00022729"/>
    </source>
</evidence>
<dbReference type="Proteomes" id="UP000011058">
    <property type="component" value="Chromosome"/>
</dbReference>
<feature type="domain" description="RagB/SusD" evidence="7">
    <location>
        <begin position="337"/>
        <end position="453"/>
    </location>
</feature>
<dbReference type="Pfam" id="PF07980">
    <property type="entry name" value="SusD_RagB"/>
    <property type="match status" value="1"/>
</dbReference>
<evidence type="ECO:0000256" key="4">
    <source>
        <dbReference type="ARBA" id="ARBA00023136"/>
    </source>
</evidence>
<comment type="subcellular location">
    <subcellularLocation>
        <location evidence="1">Cell outer membrane</location>
    </subcellularLocation>
</comment>
<keyword evidence="5" id="KW-0998">Cell outer membrane</keyword>
<dbReference type="eggNOG" id="COG3637">
    <property type="taxonomic scope" value="Bacteria"/>
</dbReference>
<keyword evidence="3 6" id="KW-0732">Signal</keyword>
<dbReference type="CDD" id="cd08977">
    <property type="entry name" value="SusD"/>
    <property type="match status" value="1"/>
</dbReference>
<feature type="domain" description="SusD-like N-terminal" evidence="8">
    <location>
        <begin position="42"/>
        <end position="239"/>
    </location>
</feature>
<dbReference type="PATRIC" id="fig|1166018.3.peg.4462"/>
<dbReference type="PROSITE" id="PS51257">
    <property type="entry name" value="PROKAR_LIPOPROTEIN"/>
    <property type="match status" value="1"/>
</dbReference>
<sequence length="492" mass="53262">MKKILVQASLLGAFLLGTSACNRDLLTPIPQTSVSDASSFSTTSRVQQQLLSLYTALKDGNLYGGRYLIYGDIRGENFLNETSNLVTGADVWNLNATNSATAVQTLWYAAYLCINKCNIFIDGMATVPVTIVPADVAARYIAEAKLIRALSYYSLLQYYARPYADGNGNKPGVPLRLNGIKGTGQSDLARSTVADVYTQVLKDLNEAETGLPQTYSGTGENTTRAHKNTAIALKTRVYLTMQRYADVVTEANKIVSPAAPFNAPTGVNHRLQADIATVFTNFTTTESIFSMPMTTTAGDFPGTQNQLAFYYQPNASNGGTGGAEYSLNPSGIIANTNWSATDRRRSFVRQTGTGATTKNWLIKYKTVSPYTDYVPVIRYSEVLLNLAEARARTTNSVDAQAVALLSAVRNRSDAAITYTTTSFANATELTNAILLERNIEFLGEGLRNNDLVRLLQTIPAKGSVAAKAASENGYIWPISAQELALNKLATDN</sequence>
<reference evidence="9 10" key="1">
    <citation type="journal article" date="2012" name="J. Bacteriol.">
        <title>Genome Sequence of Fibrella aestuarina BUZ 2T, a Filamentous Marine Bacterium.</title>
        <authorList>
            <person name="Filippini M."/>
            <person name="Qi W."/>
            <person name="Blom J."/>
            <person name="Goesmann A."/>
            <person name="Smits T.H."/>
            <person name="Bagheri H.C."/>
        </authorList>
    </citation>
    <scope>NUCLEOTIDE SEQUENCE [LARGE SCALE GENOMIC DNA]</scope>
    <source>
        <strain evidence="10">BUZ 2T</strain>
    </source>
</reference>
<proteinExistence type="inferred from homology"/>
<dbReference type="EMBL" id="HE796683">
    <property type="protein sequence ID" value="CCH00703.1"/>
    <property type="molecule type" value="Genomic_DNA"/>
</dbReference>
<keyword evidence="4" id="KW-0472">Membrane</keyword>
<comment type="similarity">
    <text evidence="2">Belongs to the SusD family.</text>
</comment>
<organism evidence="9 10">
    <name type="scientific">Fibrella aestuarina BUZ 2</name>
    <dbReference type="NCBI Taxonomy" id="1166018"/>
    <lineage>
        <taxon>Bacteria</taxon>
        <taxon>Pseudomonadati</taxon>
        <taxon>Bacteroidota</taxon>
        <taxon>Cytophagia</taxon>
        <taxon>Cytophagales</taxon>
        <taxon>Spirosomataceae</taxon>
        <taxon>Fibrella</taxon>
    </lineage>
</organism>
<dbReference type="Pfam" id="PF14322">
    <property type="entry name" value="SusD-like_3"/>
    <property type="match status" value="1"/>
</dbReference>